<dbReference type="SMART" id="SM00060">
    <property type="entry name" value="FN3"/>
    <property type="match status" value="5"/>
</dbReference>
<dbReference type="PANTHER" id="PTHR13817">
    <property type="entry name" value="TITIN"/>
    <property type="match status" value="1"/>
</dbReference>
<keyword evidence="4" id="KW-0732">Signal</keyword>
<comment type="caution">
    <text evidence="6">The sequence shown here is derived from an EMBL/GenBank/DDBJ whole genome shotgun (WGS) entry which is preliminary data.</text>
</comment>
<proteinExistence type="predicted"/>
<evidence type="ECO:0000259" key="5">
    <source>
        <dbReference type="PROSITE" id="PS50853"/>
    </source>
</evidence>
<dbReference type="InterPro" id="IPR053784">
    <property type="entry name" value="Choice_anch_U_dom"/>
</dbReference>
<keyword evidence="3" id="KW-1133">Transmembrane helix</keyword>
<protein>
    <recommendedName>
        <fullName evidence="5">Fibronectin type-III domain-containing protein</fullName>
    </recommendedName>
</protein>
<evidence type="ECO:0000256" key="4">
    <source>
        <dbReference type="SAM" id="SignalP"/>
    </source>
</evidence>
<feature type="chain" id="PRO_5046232480" description="Fibronectin type-III domain-containing protein" evidence="4">
    <location>
        <begin position="22"/>
        <end position="1305"/>
    </location>
</feature>
<dbReference type="NCBIfam" id="NF041766">
    <property type="entry name" value="choice_anch_U"/>
    <property type="match status" value="1"/>
</dbReference>
<dbReference type="RefSeq" id="WP_279254263.1">
    <property type="nucleotide sequence ID" value="NZ_SHNP01000010.1"/>
</dbReference>
<dbReference type="PROSITE" id="PS50853">
    <property type="entry name" value="FN3"/>
    <property type="match status" value="4"/>
</dbReference>
<dbReference type="Gene3D" id="2.60.40.10">
    <property type="entry name" value="Immunoglobulins"/>
    <property type="match status" value="5"/>
</dbReference>
<dbReference type="PANTHER" id="PTHR13817:SF73">
    <property type="entry name" value="FIBRONECTIN TYPE-III DOMAIN-CONTAINING PROTEIN"/>
    <property type="match status" value="1"/>
</dbReference>
<feature type="region of interest" description="Disordered" evidence="2">
    <location>
        <begin position="1175"/>
        <end position="1194"/>
    </location>
</feature>
<feature type="domain" description="Fibronectin type-III" evidence="5">
    <location>
        <begin position="1182"/>
        <end position="1274"/>
    </location>
</feature>
<dbReference type="InterPro" id="IPR036116">
    <property type="entry name" value="FN3_sf"/>
</dbReference>
<sequence length="1305" mass="137258">MKFGKFMFFSIGAFISLTANAETIVDVPNKIEALGLGIYAPLDGGNGKIEGSEKEGDKRGGNGAIVMSLKKCTTGEDNRCQRSRSAVAYDIGDLKKTELSGLGIISYDYYTDDLQGKDTAFKFYCNNNTLITANHDAQVTGNWTTRTVDLATATFYRSIKNADGIYEPRTQTLAEWAGDKDWCSGIFKVTAMQIGAGDKEGIGADAQVYLDYLDFGGAVVLVGNSVQPGEVYNFEYPAVESPPTVETIIVDSADKGWAIAGWSKPLPRPIVGIADKNGGATSLDLSLDGGIEGGQVAVTLTPEKFPDGIQVLGDLKSLSWFAHHDREFGYPKVSVVINCPTDGACGASGQENIYFAPRNQGLVENVWGKVEVDFDGSIFRNNGGLGNGDPVDLTLDQWIREYPNAEIRRIQWTYGSKGSATPSEGIVSYIDHLEINSTTYDFAFELTKAPQSPSNLKATPGDESVSVAFTPGADNGAAITDYECRLDIVGGARGDDYFSCGAAVSPSISEPEKIELDGLDNGIDYNLRLRSVNNQGTKSGKSEVMFAPRAPATSDDVTVNSPDQGFYLSGWTSSYAQDRDPAGGEYEAPGTASLNAGLAGEGGDRWGLMIKPESISERKVTRLYDLTSLSFRYQTDDVRNYPRLGIRLVGNGDLGNGLVEEDVIQLDVAMDKAPQTTPGTWNTFTVDFDKTLFRRASDGWLLTLQEWIDKKGNREIFLFRWQTGNGNGQIATTQETYIDFIEINGLTHNFEVAKLEVRPDAPTITGITPGDGSAVVSFTAGADNGTTINRYQYQVNKEGWVKSTNGTASPITITGLTNGVTVDIKIRAFASVDSPPNVASLPSNTVSVTPAGLPLPPLALSASGGDQLAVVDFNAAGTANGAEISNYQVSVNGAGYVALSPAQTSSPVTVTGLTNGQTSTLSLKTVTSVGASAASAAVSVALSPPSSGGGSPETEATVPDAPVIGTITTTSDDGSATIAFTAGSSNGADISNYQYRLNGGDWVARAPASAASPLTLEGLEIGSAYEVSLRAVNTKGAGASSEAGSFSLPQQSIFIEAQEGNLTLAIETVAGSTCSIDPDNLGLTSAPAIEDNVELAYPNMLDFSLIRCATGESVDVSITLSEDPPAGSVPYKYTDGQWSVIEGATLADRVIRYTLVDGGPLDSSSIAGQIDDPATVAVPSGKPEAPKNLSATAGNGEATVSFTPGGDSGFDLNNYLYSVDGVNYVPLDPADTTTPITIPNLTNGEGVSITLKARNSEGDSPPSDPVVVVPAAPIVPAAPVPLPLWLFAMLTGLLGWLGCRRLKLV</sequence>
<evidence type="ECO:0000313" key="6">
    <source>
        <dbReference type="EMBL" id="MCX2975637.1"/>
    </source>
</evidence>
<feature type="domain" description="Fibronectin type-III" evidence="5">
    <location>
        <begin position="449"/>
        <end position="553"/>
    </location>
</feature>
<accession>A0ABT3T070</accession>
<keyword evidence="3" id="KW-0472">Membrane</keyword>
<reference evidence="6" key="1">
    <citation type="submission" date="2019-02" db="EMBL/GenBank/DDBJ databases">
        <authorList>
            <person name="Li S.-H."/>
        </authorList>
    </citation>
    <scope>NUCLEOTIDE SEQUENCE</scope>
    <source>
        <strain evidence="6">IMCC8485</strain>
    </source>
</reference>
<keyword evidence="3" id="KW-0812">Transmembrane</keyword>
<dbReference type="InterPro" id="IPR003961">
    <property type="entry name" value="FN3_dom"/>
</dbReference>
<dbReference type="Proteomes" id="UP001143307">
    <property type="component" value="Unassembled WGS sequence"/>
</dbReference>
<evidence type="ECO:0000256" key="1">
    <source>
        <dbReference type="ARBA" id="ARBA00022737"/>
    </source>
</evidence>
<gene>
    <name evidence="6" type="ORF">EYC87_18835</name>
</gene>
<feature type="transmembrane region" description="Helical" evidence="3">
    <location>
        <begin position="1282"/>
        <end position="1299"/>
    </location>
</feature>
<feature type="signal peptide" evidence="4">
    <location>
        <begin position="1"/>
        <end position="21"/>
    </location>
</feature>
<dbReference type="SUPFAM" id="SSF49265">
    <property type="entry name" value="Fibronectin type III"/>
    <property type="match status" value="3"/>
</dbReference>
<dbReference type="CDD" id="cd00063">
    <property type="entry name" value="FN3"/>
    <property type="match status" value="4"/>
</dbReference>
<name>A0ABT3T070_9GAMM</name>
<evidence type="ECO:0000313" key="7">
    <source>
        <dbReference type="Proteomes" id="UP001143307"/>
    </source>
</evidence>
<keyword evidence="7" id="KW-1185">Reference proteome</keyword>
<evidence type="ECO:0000256" key="2">
    <source>
        <dbReference type="SAM" id="MobiDB-lite"/>
    </source>
</evidence>
<dbReference type="InterPro" id="IPR013783">
    <property type="entry name" value="Ig-like_fold"/>
</dbReference>
<feature type="domain" description="Fibronectin type-III" evidence="5">
    <location>
        <begin position="758"/>
        <end position="852"/>
    </location>
</feature>
<feature type="domain" description="Fibronectin type-III" evidence="5">
    <location>
        <begin position="958"/>
        <end position="1051"/>
    </location>
</feature>
<organism evidence="6 7">
    <name type="scientific">Candidatus Seongchinamella marina</name>
    <dbReference type="NCBI Taxonomy" id="2518990"/>
    <lineage>
        <taxon>Bacteria</taxon>
        <taxon>Pseudomonadati</taxon>
        <taxon>Pseudomonadota</taxon>
        <taxon>Gammaproteobacteria</taxon>
        <taxon>Cellvibrionales</taxon>
        <taxon>Halieaceae</taxon>
        <taxon>Seongchinamella</taxon>
    </lineage>
</organism>
<dbReference type="EMBL" id="SHNP01000010">
    <property type="protein sequence ID" value="MCX2975637.1"/>
    <property type="molecule type" value="Genomic_DNA"/>
</dbReference>
<dbReference type="InterPro" id="IPR050964">
    <property type="entry name" value="Striated_Muscle_Regulatory"/>
</dbReference>
<evidence type="ECO:0000256" key="3">
    <source>
        <dbReference type="SAM" id="Phobius"/>
    </source>
</evidence>
<keyword evidence="1" id="KW-0677">Repeat</keyword>